<evidence type="ECO:0008006" key="3">
    <source>
        <dbReference type="Google" id="ProtNLM"/>
    </source>
</evidence>
<evidence type="ECO:0000313" key="1">
    <source>
        <dbReference type="EMBL" id="EFA91725.1"/>
    </source>
</evidence>
<comment type="caution">
    <text evidence="1">The sequence shown here is derived from an EMBL/GenBank/DDBJ whole genome shotgun (WGS) entry which is preliminary data.</text>
</comment>
<dbReference type="STRING" id="679190.HMPREF0650_0041"/>
<dbReference type="InterPro" id="IPR025455">
    <property type="entry name" value="DUF4276"/>
</dbReference>
<dbReference type="Proteomes" id="UP000005283">
    <property type="component" value="Unassembled WGS sequence"/>
</dbReference>
<dbReference type="EMBL" id="ADEG01000073">
    <property type="protein sequence ID" value="EFA91725.1"/>
    <property type="molecule type" value="Genomic_DNA"/>
</dbReference>
<dbReference type="AlphaFoldDB" id="D1W6V5"/>
<dbReference type="Pfam" id="PF14103">
    <property type="entry name" value="DUF4276"/>
    <property type="match status" value="1"/>
</dbReference>
<accession>D1W6V5</accession>
<reference evidence="1 2" key="1">
    <citation type="submission" date="2009-12" db="EMBL/GenBank/DDBJ databases">
        <title>Genome Sequence of Prevotella buccalis ATCC 35310.</title>
        <authorList>
            <person name="Durkin A.S."/>
            <person name="Madupu R."/>
            <person name="Torralba M."/>
            <person name="Methe B."/>
            <person name="Sutton G."/>
            <person name="Strausberg R.L."/>
            <person name="Nelson K.E."/>
        </authorList>
    </citation>
    <scope>NUCLEOTIDE SEQUENCE [LARGE SCALE GENOMIC DNA]</scope>
    <source>
        <strain evidence="1 2">ATCC 35310</strain>
    </source>
</reference>
<organism evidence="1 2">
    <name type="scientific">Hoylesella buccalis ATCC 35310</name>
    <dbReference type="NCBI Taxonomy" id="679190"/>
    <lineage>
        <taxon>Bacteria</taxon>
        <taxon>Pseudomonadati</taxon>
        <taxon>Bacteroidota</taxon>
        <taxon>Bacteroidia</taxon>
        <taxon>Bacteroidales</taxon>
        <taxon>Prevotellaceae</taxon>
        <taxon>Hoylesella</taxon>
    </lineage>
</organism>
<dbReference type="eggNOG" id="ENOG5030456">
    <property type="taxonomic scope" value="Bacteria"/>
</dbReference>
<name>D1W6V5_9BACT</name>
<gene>
    <name evidence="1" type="ORF">HMPREF0650_0041</name>
</gene>
<sequence length="219" mass="25869">MIRMSVKRLIIICEGETEQEFCKALLMPELSKQNISVYCPRIKKSMGGIVKWDDLRKQILNHLRENAFVTLFIDYYGITDKHHFPAWEEVLCKQDKQEIINRLCEGMECDINDRRFIPYIQLHEFESLLFHDIDSFDHVFSEKDYIDRGELTRILEQYPNPEEINNGRDTSPSHRLSKIINGYQKVIYGNIIAMEIGLDGIRKKCPLFNKWVERLLALS</sequence>
<protein>
    <recommendedName>
        <fullName evidence="3">DUF4276 family protein</fullName>
    </recommendedName>
</protein>
<keyword evidence="2" id="KW-1185">Reference proteome</keyword>
<proteinExistence type="predicted"/>
<evidence type="ECO:0000313" key="2">
    <source>
        <dbReference type="Proteomes" id="UP000005283"/>
    </source>
</evidence>